<comment type="cofactor">
    <cofactor evidence="1">
        <name>[4Fe-4S] cluster</name>
        <dbReference type="ChEBI" id="CHEBI:49883"/>
    </cofactor>
</comment>
<feature type="domain" description="Radical SAM core" evidence="9">
    <location>
        <begin position="15"/>
        <end position="311"/>
    </location>
</feature>
<dbReference type="InterPro" id="IPR034457">
    <property type="entry name" value="Organic_radical-activating"/>
</dbReference>
<dbReference type="Pfam" id="PF12838">
    <property type="entry name" value="Fer4_7"/>
    <property type="match status" value="1"/>
</dbReference>
<dbReference type="SUPFAM" id="SSF54862">
    <property type="entry name" value="4Fe-4S ferredoxins"/>
    <property type="match status" value="1"/>
</dbReference>
<evidence type="ECO:0000259" key="9">
    <source>
        <dbReference type="PROSITE" id="PS51918"/>
    </source>
</evidence>
<dbReference type="InterPro" id="IPR017896">
    <property type="entry name" value="4Fe4S_Fe-S-bd"/>
</dbReference>
<protein>
    <submittedName>
        <fullName evidence="10">Glycyl-radical enzyme activating protein</fullName>
    </submittedName>
</protein>
<evidence type="ECO:0000256" key="1">
    <source>
        <dbReference type="ARBA" id="ARBA00001966"/>
    </source>
</evidence>
<dbReference type="Gene3D" id="3.30.70.20">
    <property type="match status" value="1"/>
</dbReference>
<dbReference type="InterPro" id="IPR007197">
    <property type="entry name" value="rSAM"/>
</dbReference>
<organism evidence="10 11">
    <name type="scientific">Alkalibacter rhizosphaerae</name>
    <dbReference type="NCBI Taxonomy" id="2815577"/>
    <lineage>
        <taxon>Bacteria</taxon>
        <taxon>Bacillati</taxon>
        <taxon>Bacillota</taxon>
        <taxon>Clostridia</taxon>
        <taxon>Eubacteriales</taxon>
        <taxon>Eubacteriaceae</taxon>
        <taxon>Alkalibacter</taxon>
    </lineage>
</organism>
<dbReference type="InterPro" id="IPR058240">
    <property type="entry name" value="rSAM_sf"/>
</dbReference>
<dbReference type="PROSITE" id="PS51918">
    <property type="entry name" value="RADICAL_SAM"/>
    <property type="match status" value="1"/>
</dbReference>
<evidence type="ECO:0000256" key="4">
    <source>
        <dbReference type="ARBA" id="ARBA00022723"/>
    </source>
</evidence>
<dbReference type="SFLD" id="SFLDS00029">
    <property type="entry name" value="Radical_SAM"/>
    <property type="match status" value="1"/>
</dbReference>
<dbReference type="InterPro" id="IPR040074">
    <property type="entry name" value="BssD/PflA/YjjW"/>
</dbReference>
<dbReference type="Gene3D" id="3.80.30.10">
    <property type="entry name" value="pyruvate-formate lyase- activating enzyme"/>
    <property type="match status" value="1"/>
</dbReference>
<evidence type="ECO:0000259" key="8">
    <source>
        <dbReference type="PROSITE" id="PS51379"/>
    </source>
</evidence>
<dbReference type="EMBL" id="CP071444">
    <property type="protein sequence ID" value="QSX09078.1"/>
    <property type="molecule type" value="Genomic_DNA"/>
</dbReference>
<keyword evidence="11" id="KW-1185">Reference proteome</keyword>
<reference evidence="10" key="1">
    <citation type="submission" date="2021-03" db="EMBL/GenBank/DDBJ databases">
        <title>Alkalibacter marinus sp. nov., isolated from tidal flat sediment.</title>
        <authorList>
            <person name="Namirimu T."/>
            <person name="Yang J.-A."/>
            <person name="Yang S.-H."/>
            <person name="Kim Y.-J."/>
            <person name="Kwon K.K."/>
        </authorList>
    </citation>
    <scope>NUCLEOTIDE SEQUENCE</scope>
    <source>
        <strain evidence="10">ES005</strain>
    </source>
</reference>
<dbReference type="SUPFAM" id="SSF102114">
    <property type="entry name" value="Radical SAM enzymes"/>
    <property type="match status" value="1"/>
</dbReference>
<keyword evidence="4" id="KW-0479">Metal-binding</keyword>
<evidence type="ECO:0000313" key="11">
    <source>
        <dbReference type="Proteomes" id="UP000663499"/>
    </source>
</evidence>
<accession>A0A974XIP2</accession>
<dbReference type="SFLD" id="SFLDG01118">
    <property type="entry name" value="activating_enzymes__group_2"/>
    <property type="match status" value="1"/>
</dbReference>
<dbReference type="GO" id="GO:0051539">
    <property type="term" value="F:4 iron, 4 sulfur cluster binding"/>
    <property type="evidence" value="ECO:0007669"/>
    <property type="project" value="UniProtKB-KW"/>
</dbReference>
<feature type="domain" description="4Fe-4S ferredoxin-type" evidence="8">
    <location>
        <begin position="89"/>
        <end position="118"/>
    </location>
</feature>
<proteinExistence type="predicted"/>
<comment type="catalytic activity">
    <reaction evidence="7">
        <text>glycyl-[protein] + reduced [flavodoxin] + S-adenosyl-L-methionine = glycin-2-yl radical-[protein] + semiquinone [flavodoxin] + 5'-deoxyadenosine + L-methionine + H(+)</text>
        <dbReference type="Rhea" id="RHEA:61976"/>
        <dbReference type="Rhea" id="RHEA-COMP:10622"/>
        <dbReference type="Rhea" id="RHEA-COMP:14480"/>
        <dbReference type="Rhea" id="RHEA-COMP:15993"/>
        <dbReference type="Rhea" id="RHEA-COMP:15994"/>
        <dbReference type="ChEBI" id="CHEBI:15378"/>
        <dbReference type="ChEBI" id="CHEBI:17319"/>
        <dbReference type="ChEBI" id="CHEBI:29947"/>
        <dbReference type="ChEBI" id="CHEBI:32722"/>
        <dbReference type="ChEBI" id="CHEBI:57618"/>
        <dbReference type="ChEBI" id="CHEBI:57844"/>
        <dbReference type="ChEBI" id="CHEBI:59789"/>
        <dbReference type="ChEBI" id="CHEBI:140311"/>
    </reaction>
</comment>
<gene>
    <name evidence="10" type="ORF">J0B03_03140</name>
</gene>
<evidence type="ECO:0000256" key="5">
    <source>
        <dbReference type="ARBA" id="ARBA00023004"/>
    </source>
</evidence>
<dbReference type="GO" id="GO:0016491">
    <property type="term" value="F:oxidoreductase activity"/>
    <property type="evidence" value="ECO:0007669"/>
    <property type="project" value="InterPro"/>
</dbReference>
<dbReference type="PROSITE" id="PS51379">
    <property type="entry name" value="4FE4S_FER_2"/>
    <property type="match status" value="2"/>
</dbReference>
<keyword evidence="2" id="KW-0004">4Fe-4S</keyword>
<dbReference type="Proteomes" id="UP000663499">
    <property type="component" value="Chromosome"/>
</dbReference>
<dbReference type="InterPro" id="IPR012839">
    <property type="entry name" value="Organic_radical_activase"/>
</dbReference>
<evidence type="ECO:0000256" key="7">
    <source>
        <dbReference type="ARBA" id="ARBA00047365"/>
    </source>
</evidence>
<dbReference type="KEGG" id="alka:J0B03_03140"/>
<dbReference type="RefSeq" id="WP_207300417.1">
    <property type="nucleotide sequence ID" value="NZ_CP071444.1"/>
</dbReference>
<feature type="domain" description="4Fe-4S ferredoxin-type" evidence="8">
    <location>
        <begin position="46"/>
        <end position="78"/>
    </location>
</feature>
<keyword evidence="5" id="KW-0408">Iron</keyword>
<evidence type="ECO:0000313" key="10">
    <source>
        <dbReference type="EMBL" id="QSX09078.1"/>
    </source>
</evidence>
<evidence type="ECO:0000256" key="3">
    <source>
        <dbReference type="ARBA" id="ARBA00022691"/>
    </source>
</evidence>
<sequence>MTTGKIYDIQRFTVNDGPGIRTEVFLKGCPLTCLWCHSPESQAYESQLGLYMMRCIGIENCGKCLEACTHKAISEGEVVYSEVYKKDITKIKVDFDKCHSCFDCVEACRSKALVVIGEDKTVEETMVIIRKDSAYYKKSSGGVTISGGEALSQPKFTLELLKACKDEGLHTCLDTTGFAKWDTLEKMIPYVDLVLLDLKHMDSESSKELVGVPNEIILENAVKMAQSGVDIQIRVPIIPGHNDSMENLEKTGLFCQQLGDAVSMVQILPYHKLGTIKYERLAKPYLLEDLEPPSEERMEEIKAFLEGFGLKVKIH</sequence>
<dbReference type="Pfam" id="PF04055">
    <property type="entry name" value="Radical_SAM"/>
    <property type="match status" value="1"/>
</dbReference>
<evidence type="ECO:0000256" key="6">
    <source>
        <dbReference type="ARBA" id="ARBA00023014"/>
    </source>
</evidence>
<dbReference type="AlphaFoldDB" id="A0A974XIP2"/>
<dbReference type="SFLD" id="SFLDG01066">
    <property type="entry name" value="organic_radical-activating_enz"/>
    <property type="match status" value="1"/>
</dbReference>
<name>A0A974XIP2_9FIRM</name>
<dbReference type="PANTHER" id="PTHR30352:SF4">
    <property type="entry name" value="PYRUVATE FORMATE-LYASE 2-ACTIVATING ENZYME"/>
    <property type="match status" value="1"/>
</dbReference>
<keyword evidence="6" id="KW-0411">Iron-sulfur</keyword>
<dbReference type="GO" id="GO:0046872">
    <property type="term" value="F:metal ion binding"/>
    <property type="evidence" value="ECO:0007669"/>
    <property type="project" value="UniProtKB-KW"/>
</dbReference>
<dbReference type="PIRSF" id="PIRSF000371">
    <property type="entry name" value="PFL_act_enz"/>
    <property type="match status" value="1"/>
</dbReference>
<dbReference type="PANTHER" id="PTHR30352">
    <property type="entry name" value="PYRUVATE FORMATE-LYASE-ACTIVATING ENZYME"/>
    <property type="match status" value="1"/>
</dbReference>
<evidence type="ECO:0000256" key="2">
    <source>
        <dbReference type="ARBA" id="ARBA00022485"/>
    </source>
</evidence>
<keyword evidence="3" id="KW-0949">S-adenosyl-L-methionine</keyword>
<dbReference type="NCBIfam" id="TIGR02494">
    <property type="entry name" value="PFLE_PFLC"/>
    <property type="match status" value="1"/>
</dbReference>